<evidence type="ECO:0000313" key="7">
    <source>
        <dbReference type="Proteomes" id="UP000541444"/>
    </source>
</evidence>
<dbReference type="SMART" id="SM00744">
    <property type="entry name" value="RINGv"/>
    <property type="match status" value="1"/>
</dbReference>
<dbReference type="GO" id="GO:0008270">
    <property type="term" value="F:zinc ion binding"/>
    <property type="evidence" value="ECO:0007669"/>
    <property type="project" value="UniProtKB-KW"/>
</dbReference>
<keyword evidence="1" id="KW-0479">Metal-binding</keyword>
<evidence type="ECO:0000256" key="4">
    <source>
        <dbReference type="SAM" id="Phobius"/>
    </source>
</evidence>
<feature type="transmembrane region" description="Helical" evidence="4">
    <location>
        <begin position="179"/>
        <end position="201"/>
    </location>
</feature>
<evidence type="ECO:0000259" key="5">
    <source>
        <dbReference type="PROSITE" id="PS51292"/>
    </source>
</evidence>
<dbReference type="CDD" id="cd16495">
    <property type="entry name" value="RING_CH-C4HC3_MARCH"/>
    <property type="match status" value="1"/>
</dbReference>
<comment type="caution">
    <text evidence="6">The sequence shown here is derived from an EMBL/GenBank/DDBJ whole genome shotgun (WGS) entry which is preliminary data.</text>
</comment>
<dbReference type="Gene3D" id="3.30.40.10">
    <property type="entry name" value="Zinc/RING finger domain, C3HC4 (zinc finger)"/>
    <property type="match status" value="1"/>
</dbReference>
<evidence type="ECO:0000256" key="1">
    <source>
        <dbReference type="ARBA" id="ARBA00022723"/>
    </source>
</evidence>
<sequence>MGGENSSRGDANEDGRTMVTIVISDGGESGVGVSTTPVINESGNFDSVPMVLEQNGDILKTVGNDKMDAVDLVVMSNKGSLSRSGSSQEQCRVCQQQEGEDLIDLGCKCRGGLAKVHRSCIDTWFRTKGSNKCEICQEVASNVQAPDSQPSRNYWVWRTNPALRGSVIPQRPRGCFSPLWVAFSILIGGLLLDVLISVSLGVNALPVNVIIGVLVVLGLGTALRLALECCYELNLRRTSQRSDTGINLNHLEYHPSV</sequence>
<protein>
    <recommendedName>
        <fullName evidence="5">RING-CH-type domain-containing protein</fullName>
    </recommendedName>
</protein>
<dbReference type="EMBL" id="JACGCM010001301">
    <property type="protein sequence ID" value="KAF6156737.1"/>
    <property type="molecule type" value="Genomic_DNA"/>
</dbReference>
<dbReference type="AlphaFoldDB" id="A0A7J7MPJ6"/>
<dbReference type="InterPro" id="IPR013083">
    <property type="entry name" value="Znf_RING/FYVE/PHD"/>
</dbReference>
<evidence type="ECO:0000256" key="3">
    <source>
        <dbReference type="ARBA" id="ARBA00022833"/>
    </source>
</evidence>
<evidence type="ECO:0000313" key="6">
    <source>
        <dbReference type="EMBL" id="KAF6156737.1"/>
    </source>
</evidence>
<accession>A0A7J7MPJ6</accession>
<dbReference type="Pfam" id="PF12906">
    <property type="entry name" value="RINGv"/>
    <property type="match status" value="1"/>
</dbReference>
<keyword evidence="4" id="KW-0472">Membrane</keyword>
<name>A0A7J7MPJ6_9MAGN</name>
<organism evidence="6 7">
    <name type="scientific">Kingdonia uniflora</name>
    <dbReference type="NCBI Taxonomy" id="39325"/>
    <lineage>
        <taxon>Eukaryota</taxon>
        <taxon>Viridiplantae</taxon>
        <taxon>Streptophyta</taxon>
        <taxon>Embryophyta</taxon>
        <taxon>Tracheophyta</taxon>
        <taxon>Spermatophyta</taxon>
        <taxon>Magnoliopsida</taxon>
        <taxon>Ranunculales</taxon>
        <taxon>Circaeasteraceae</taxon>
        <taxon>Kingdonia</taxon>
    </lineage>
</organism>
<dbReference type="InterPro" id="IPR011016">
    <property type="entry name" value="Znf_RING-CH"/>
</dbReference>
<dbReference type="Proteomes" id="UP000541444">
    <property type="component" value="Unassembled WGS sequence"/>
</dbReference>
<keyword evidence="3" id="KW-0862">Zinc</keyword>
<keyword evidence="4" id="KW-0812">Transmembrane</keyword>
<evidence type="ECO:0000256" key="2">
    <source>
        <dbReference type="ARBA" id="ARBA00022771"/>
    </source>
</evidence>
<feature type="transmembrane region" description="Helical" evidence="4">
    <location>
        <begin position="207"/>
        <end position="227"/>
    </location>
</feature>
<dbReference type="PANTHER" id="PTHR46214">
    <property type="entry name" value="ZINC FINGER, RING-CH-TYPE"/>
    <property type="match status" value="1"/>
</dbReference>
<dbReference type="OrthoDB" id="273089at2759"/>
<keyword evidence="7" id="KW-1185">Reference proteome</keyword>
<dbReference type="PROSITE" id="PS51292">
    <property type="entry name" value="ZF_RING_CH"/>
    <property type="match status" value="1"/>
</dbReference>
<feature type="domain" description="RING-CH-type" evidence="5">
    <location>
        <begin position="83"/>
        <end position="143"/>
    </location>
</feature>
<reference evidence="6 7" key="1">
    <citation type="journal article" date="2020" name="IScience">
        <title>Genome Sequencing of the Endangered Kingdonia uniflora (Circaeasteraceae, Ranunculales) Reveals Potential Mechanisms of Evolutionary Specialization.</title>
        <authorList>
            <person name="Sun Y."/>
            <person name="Deng T."/>
            <person name="Zhang A."/>
            <person name="Moore M.J."/>
            <person name="Landis J.B."/>
            <person name="Lin N."/>
            <person name="Zhang H."/>
            <person name="Zhang X."/>
            <person name="Huang J."/>
            <person name="Zhang X."/>
            <person name="Sun H."/>
            <person name="Wang H."/>
        </authorList>
    </citation>
    <scope>NUCLEOTIDE SEQUENCE [LARGE SCALE GENOMIC DNA]</scope>
    <source>
        <strain evidence="6">TB1705</strain>
        <tissue evidence="6">Leaf</tissue>
    </source>
</reference>
<gene>
    <name evidence="6" type="ORF">GIB67_033206</name>
</gene>
<proteinExistence type="predicted"/>
<dbReference type="SUPFAM" id="SSF57850">
    <property type="entry name" value="RING/U-box"/>
    <property type="match status" value="1"/>
</dbReference>
<keyword evidence="2" id="KW-0863">Zinc-finger</keyword>
<keyword evidence="4" id="KW-1133">Transmembrane helix</keyword>
<dbReference type="PANTHER" id="PTHR46214:SF16">
    <property type="entry name" value="OS10G0481450 PROTEIN"/>
    <property type="match status" value="1"/>
</dbReference>